<sequence>MLTHLGTSRCRNENRFLATNAPKGRASYAVHQGNALEGRGFCGAGHDFLPNGLCAGRFAGTPAPTGTRNLRDL</sequence>
<protein>
    <submittedName>
        <fullName evidence="1">Uncharacterized protein</fullName>
    </submittedName>
</protein>
<proteinExistence type="predicted"/>
<reference evidence="1 2" key="1">
    <citation type="journal article" date="2012" name="J. Bacteriol.">
        <title>Complete Genome Sequence of the Naphthalene-Degrading Pseudomonas putida Strain ND6.</title>
        <authorList>
            <person name="Li S."/>
            <person name="Zhao H."/>
            <person name="Li Y."/>
            <person name="Niu S."/>
            <person name="Cai B."/>
        </authorList>
    </citation>
    <scope>NUCLEOTIDE SEQUENCE [LARGE SCALE GENOMIC DNA]</scope>
    <source>
        <strain evidence="1 2">ND6</strain>
    </source>
</reference>
<dbReference type="HOGENOM" id="CLU_2702027_0_0_6"/>
<evidence type="ECO:0000313" key="1">
    <source>
        <dbReference type="EMBL" id="AFK71051.1"/>
    </source>
</evidence>
<accession>I3UZY0</accession>
<dbReference type="EMBL" id="CP003588">
    <property type="protein sequence ID" value="AFK71051.1"/>
    <property type="molecule type" value="Genomic_DNA"/>
</dbReference>
<dbReference type="KEGG" id="ppi:YSA_07908"/>
<dbReference type="AlphaFoldDB" id="I3UZY0"/>
<organism evidence="1 2">
    <name type="scientific">Pseudomonas putida ND6</name>
    <dbReference type="NCBI Taxonomy" id="231023"/>
    <lineage>
        <taxon>Bacteria</taxon>
        <taxon>Pseudomonadati</taxon>
        <taxon>Pseudomonadota</taxon>
        <taxon>Gammaproteobacteria</taxon>
        <taxon>Pseudomonadales</taxon>
        <taxon>Pseudomonadaceae</taxon>
        <taxon>Pseudomonas</taxon>
    </lineage>
</organism>
<dbReference type="Proteomes" id="UP000005268">
    <property type="component" value="Chromosome"/>
</dbReference>
<evidence type="ECO:0000313" key="2">
    <source>
        <dbReference type="Proteomes" id="UP000005268"/>
    </source>
</evidence>
<gene>
    <name evidence="1" type="ORF">YSA_07908</name>
</gene>
<dbReference type="PATRIC" id="fig|231023.4.peg.3805"/>
<name>I3UZY0_PSEPU</name>